<keyword evidence="2" id="KW-1185">Reference proteome</keyword>
<evidence type="ECO:0000313" key="1">
    <source>
        <dbReference type="EMBL" id="EMC95078.1"/>
    </source>
</evidence>
<protein>
    <submittedName>
        <fullName evidence="1">Uncharacterized protein</fullName>
    </submittedName>
</protein>
<gene>
    <name evidence="1" type="ORF">BAUCODRAFT_525370</name>
</gene>
<accession>M2MU48</accession>
<dbReference type="KEGG" id="bcom:BAUCODRAFT_525370"/>
<dbReference type="HOGENOM" id="CLU_2359387_0_0_1"/>
<dbReference type="RefSeq" id="XP_007677709.1">
    <property type="nucleotide sequence ID" value="XM_007679519.1"/>
</dbReference>
<evidence type="ECO:0000313" key="2">
    <source>
        <dbReference type="Proteomes" id="UP000011761"/>
    </source>
</evidence>
<dbReference type="EMBL" id="KB445557">
    <property type="protein sequence ID" value="EMC95078.1"/>
    <property type="molecule type" value="Genomic_DNA"/>
</dbReference>
<name>M2MU48_BAUPA</name>
<proteinExistence type="predicted"/>
<dbReference type="GeneID" id="19115162"/>
<reference evidence="1 2" key="1">
    <citation type="journal article" date="2012" name="PLoS Pathog.">
        <title>Diverse lifestyles and strategies of plant pathogenesis encoded in the genomes of eighteen Dothideomycetes fungi.</title>
        <authorList>
            <person name="Ohm R.A."/>
            <person name="Feau N."/>
            <person name="Henrissat B."/>
            <person name="Schoch C.L."/>
            <person name="Horwitz B.A."/>
            <person name="Barry K.W."/>
            <person name="Condon B.J."/>
            <person name="Copeland A.C."/>
            <person name="Dhillon B."/>
            <person name="Glaser F."/>
            <person name="Hesse C.N."/>
            <person name="Kosti I."/>
            <person name="LaButti K."/>
            <person name="Lindquist E.A."/>
            <person name="Lucas S."/>
            <person name="Salamov A.A."/>
            <person name="Bradshaw R.E."/>
            <person name="Ciuffetti L."/>
            <person name="Hamelin R.C."/>
            <person name="Kema G.H.J."/>
            <person name="Lawrence C."/>
            <person name="Scott J.A."/>
            <person name="Spatafora J.W."/>
            <person name="Turgeon B.G."/>
            <person name="de Wit P.J.G.M."/>
            <person name="Zhong S."/>
            <person name="Goodwin S.B."/>
            <person name="Grigoriev I.V."/>
        </authorList>
    </citation>
    <scope>NUCLEOTIDE SEQUENCE [LARGE SCALE GENOMIC DNA]</scope>
    <source>
        <strain evidence="1 2">UAMH 10762</strain>
    </source>
</reference>
<dbReference type="Proteomes" id="UP000011761">
    <property type="component" value="Unassembled WGS sequence"/>
</dbReference>
<organism evidence="1 2">
    <name type="scientific">Baudoinia panamericana (strain UAMH 10762)</name>
    <name type="common">Angels' share fungus</name>
    <name type="synonym">Baudoinia compniacensis (strain UAMH 10762)</name>
    <dbReference type="NCBI Taxonomy" id="717646"/>
    <lineage>
        <taxon>Eukaryota</taxon>
        <taxon>Fungi</taxon>
        <taxon>Dikarya</taxon>
        <taxon>Ascomycota</taxon>
        <taxon>Pezizomycotina</taxon>
        <taxon>Dothideomycetes</taxon>
        <taxon>Dothideomycetidae</taxon>
        <taxon>Mycosphaerellales</taxon>
        <taxon>Teratosphaeriaceae</taxon>
        <taxon>Baudoinia</taxon>
    </lineage>
</organism>
<dbReference type="AlphaFoldDB" id="M2MU48"/>
<sequence>MKHASRSKSTAFTVLQQVTIANVIVDAIVEASSPVLPRCPIDLKLRRYDDPAPPFLIHSVIGRCQKGSSRPVRIEGCMRCSAWPSMRQTPDGVLYR</sequence>